<dbReference type="Gene3D" id="3.40.50.1000">
    <property type="entry name" value="HAD superfamily/HAD-like"/>
    <property type="match status" value="1"/>
</dbReference>
<feature type="region of interest" description="Disordered" evidence="5">
    <location>
        <begin position="1"/>
        <end position="167"/>
    </location>
</feature>
<evidence type="ECO:0000313" key="7">
    <source>
        <dbReference type="EMBL" id="PNW78830.1"/>
    </source>
</evidence>
<feature type="domain" description="FCP1 homology" evidence="6">
    <location>
        <begin position="564"/>
        <end position="723"/>
    </location>
</feature>
<dbReference type="STRING" id="3055.A0A2K3DE66"/>
<dbReference type="InterPro" id="IPR036412">
    <property type="entry name" value="HAD-like_sf"/>
</dbReference>
<dbReference type="PaxDb" id="3055-EDP02317"/>
<sequence>MTEVQTVEPQEPQGAVPGAPETAAGASNATGAEPTPSRRLKRTASPSDESSEQKRARTAPATPVHTSSNGADAPGDKAHDEGGAGVASTGPQRSSGAASAPASLNRPAASRPSATPGKSSPGRAHAGAGHGHSPPYGSNNRHSSAAGPQAVLQHAQPQHATAEQSSLFAPLLQRTAAAAAPLGPNSSATTDSYGATPSGARPSTSGGGGGASGGVRHHTPHRANHHHGALEEQVFSPGFHLPQSTASGGPHGAAIGAGGDSTPMSHGGGGGSPGTHRTPFSEGRPSPSKAGDEAGADAGMGSRLASLLAIQPAPGMGQVHAIDLNVVDAVAVDTDDDESQQAGPGPASEAVAATASAGKGARGKAGGRPPSARTRRQAREPQQGAAAEEDAGAVEHGDAAAGKQAAATTSSISGGAIAAVGEELSSSSGGEGPGEEEYGDEEEYGNDENAHPGRHHQNAQLLAAGQQPQAYDAVLVASAPRALAAAVSAALPTSTRAAAATPGGADAAGAHGAGSGEEAGEDEEEEDEEEFVEFDPLLFIKQLPPLEQCVPAHRPALLPKQTRAMARRKTLVLDLDETLVHSSLEAVDRSDFNFPVTFNGMDHTVYVRQRPHLHDFMARVAALFEVVVFTASQRIYAERLLDILDPGQALVRHRIYRDSCVVVDGNYLKDLSVLGRDLAHTVIVDNSPQAFGFQVDNGIPIESWYDDDSDTELLKLLPFLESLAASDVDDVRPRIRQQFRLQELIDRSG</sequence>
<keyword evidence="1" id="KW-0378">Hydrolase</keyword>
<dbReference type="InterPro" id="IPR050365">
    <property type="entry name" value="TIM50"/>
</dbReference>
<feature type="compositionally biased region" description="Acidic residues" evidence="5">
    <location>
        <begin position="518"/>
        <end position="531"/>
    </location>
</feature>
<dbReference type="PANTHER" id="PTHR12210">
    <property type="entry name" value="DULLARD PROTEIN PHOSPHATASE"/>
    <property type="match status" value="1"/>
</dbReference>
<dbReference type="SUPFAM" id="SSF56784">
    <property type="entry name" value="HAD-like"/>
    <property type="match status" value="1"/>
</dbReference>
<evidence type="ECO:0000256" key="5">
    <source>
        <dbReference type="SAM" id="MobiDB-lite"/>
    </source>
</evidence>
<dbReference type="EMBL" id="CM008970">
    <property type="protein sequence ID" value="PNW78830.1"/>
    <property type="molecule type" value="Genomic_DNA"/>
</dbReference>
<keyword evidence="2" id="KW-0904">Protein phosphatase</keyword>
<dbReference type="FunFam" id="3.40.50.1000:FF:000015">
    <property type="entry name" value="CTD small phosphatase-like protein 2"/>
    <property type="match status" value="1"/>
</dbReference>
<reference evidence="7 8" key="1">
    <citation type="journal article" date="2007" name="Science">
        <title>The Chlamydomonas genome reveals the evolution of key animal and plant functions.</title>
        <authorList>
            <person name="Merchant S.S."/>
            <person name="Prochnik S.E."/>
            <person name="Vallon O."/>
            <person name="Harris E.H."/>
            <person name="Karpowicz S.J."/>
            <person name="Witman G.B."/>
            <person name="Terry A."/>
            <person name="Salamov A."/>
            <person name="Fritz-Laylin L.K."/>
            <person name="Marechal-Drouard L."/>
            <person name="Marshall W.F."/>
            <person name="Qu L.H."/>
            <person name="Nelson D.R."/>
            <person name="Sanderfoot A.A."/>
            <person name="Spalding M.H."/>
            <person name="Kapitonov V.V."/>
            <person name="Ren Q."/>
            <person name="Ferris P."/>
            <person name="Lindquist E."/>
            <person name="Shapiro H."/>
            <person name="Lucas S.M."/>
            <person name="Grimwood J."/>
            <person name="Schmutz J."/>
            <person name="Cardol P."/>
            <person name="Cerutti H."/>
            <person name="Chanfreau G."/>
            <person name="Chen C.L."/>
            <person name="Cognat V."/>
            <person name="Croft M.T."/>
            <person name="Dent R."/>
            <person name="Dutcher S."/>
            <person name="Fernandez E."/>
            <person name="Fukuzawa H."/>
            <person name="Gonzalez-Ballester D."/>
            <person name="Gonzalez-Halphen D."/>
            <person name="Hallmann A."/>
            <person name="Hanikenne M."/>
            <person name="Hippler M."/>
            <person name="Inwood W."/>
            <person name="Jabbari K."/>
            <person name="Kalanon M."/>
            <person name="Kuras R."/>
            <person name="Lefebvre P.A."/>
            <person name="Lemaire S.D."/>
            <person name="Lobanov A.V."/>
            <person name="Lohr M."/>
            <person name="Manuell A."/>
            <person name="Meier I."/>
            <person name="Mets L."/>
            <person name="Mittag M."/>
            <person name="Mittelmeier T."/>
            <person name="Moroney J.V."/>
            <person name="Moseley J."/>
            <person name="Napoli C."/>
            <person name="Nedelcu A.M."/>
            <person name="Niyogi K."/>
            <person name="Novoselov S.V."/>
            <person name="Paulsen I.T."/>
            <person name="Pazour G."/>
            <person name="Purton S."/>
            <person name="Ral J.P."/>
            <person name="Riano-Pachon D.M."/>
            <person name="Riekhof W."/>
            <person name="Rymarquis L."/>
            <person name="Schroda M."/>
            <person name="Stern D."/>
            <person name="Umen J."/>
            <person name="Willows R."/>
            <person name="Wilson N."/>
            <person name="Zimmer S.L."/>
            <person name="Allmer J."/>
            <person name="Balk J."/>
            <person name="Bisova K."/>
            <person name="Chen C.J."/>
            <person name="Elias M."/>
            <person name="Gendler K."/>
            <person name="Hauser C."/>
            <person name="Lamb M.R."/>
            <person name="Ledford H."/>
            <person name="Long J.C."/>
            <person name="Minagawa J."/>
            <person name="Page M.D."/>
            <person name="Pan J."/>
            <person name="Pootakham W."/>
            <person name="Roje S."/>
            <person name="Rose A."/>
            <person name="Stahlberg E."/>
            <person name="Terauchi A.M."/>
            <person name="Yang P."/>
            <person name="Ball S."/>
            <person name="Bowler C."/>
            <person name="Dieckmann C.L."/>
            <person name="Gladyshev V.N."/>
            <person name="Green P."/>
            <person name="Jorgensen R."/>
            <person name="Mayfield S."/>
            <person name="Mueller-Roeber B."/>
            <person name="Rajamani S."/>
            <person name="Sayre R.T."/>
            <person name="Brokstein P."/>
            <person name="Dubchak I."/>
            <person name="Goodstein D."/>
            <person name="Hornick L."/>
            <person name="Huang Y.W."/>
            <person name="Jhaveri J."/>
            <person name="Luo Y."/>
            <person name="Martinez D."/>
            <person name="Ngau W.C."/>
            <person name="Otillar B."/>
            <person name="Poliakov A."/>
            <person name="Porter A."/>
            <person name="Szajkowski L."/>
            <person name="Werner G."/>
            <person name="Zhou K."/>
            <person name="Grigoriev I.V."/>
            <person name="Rokhsar D.S."/>
            <person name="Grossman A.R."/>
        </authorList>
    </citation>
    <scope>NUCLEOTIDE SEQUENCE [LARGE SCALE GENOMIC DNA]</scope>
    <source>
        <strain evidence="8">CC-503</strain>
    </source>
</reference>
<evidence type="ECO:0000256" key="4">
    <source>
        <dbReference type="ARBA" id="ARBA00038355"/>
    </source>
</evidence>
<evidence type="ECO:0000256" key="1">
    <source>
        <dbReference type="ARBA" id="ARBA00022801"/>
    </source>
</evidence>
<dbReference type="GeneID" id="5720235"/>
<protein>
    <recommendedName>
        <fullName evidence="6">FCP1 homology domain-containing protein</fullName>
    </recommendedName>
</protein>
<dbReference type="AlphaFoldDB" id="A0A2K3DE66"/>
<dbReference type="SMART" id="SM00577">
    <property type="entry name" value="CPDc"/>
    <property type="match status" value="1"/>
</dbReference>
<proteinExistence type="inferred from homology"/>
<feature type="region of interest" description="Disordered" evidence="5">
    <location>
        <begin position="239"/>
        <end position="298"/>
    </location>
</feature>
<feature type="compositionally biased region" description="Low complexity" evidence="5">
    <location>
        <begin position="399"/>
        <end position="428"/>
    </location>
</feature>
<feature type="compositionally biased region" description="Low complexity" evidence="5">
    <location>
        <begin position="498"/>
        <end position="510"/>
    </location>
</feature>
<dbReference type="InterPro" id="IPR011948">
    <property type="entry name" value="Dullard_phosphatase"/>
</dbReference>
<organism evidence="7 8">
    <name type="scientific">Chlamydomonas reinhardtii</name>
    <name type="common">Chlamydomonas smithii</name>
    <dbReference type="NCBI Taxonomy" id="3055"/>
    <lineage>
        <taxon>Eukaryota</taxon>
        <taxon>Viridiplantae</taxon>
        <taxon>Chlorophyta</taxon>
        <taxon>core chlorophytes</taxon>
        <taxon>Chlorophyceae</taxon>
        <taxon>CS clade</taxon>
        <taxon>Chlamydomonadales</taxon>
        <taxon>Chlamydomonadaceae</taxon>
        <taxon>Chlamydomonas</taxon>
    </lineage>
</organism>
<comment type="similarity">
    <text evidence="4">Belongs to the CTDSPL2 family.</text>
</comment>
<evidence type="ECO:0000256" key="2">
    <source>
        <dbReference type="ARBA" id="ARBA00022912"/>
    </source>
</evidence>
<feature type="region of interest" description="Disordered" evidence="5">
    <location>
        <begin position="498"/>
        <end position="531"/>
    </location>
</feature>
<dbReference type="InterPro" id="IPR004274">
    <property type="entry name" value="FCP1_dom"/>
</dbReference>
<dbReference type="OrthoDB" id="277011at2759"/>
<dbReference type="InterPro" id="IPR023214">
    <property type="entry name" value="HAD_sf"/>
</dbReference>
<feature type="compositionally biased region" description="Polar residues" evidence="5">
    <location>
        <begin position="184"/>
        <end position="195"/>
    </location>
</feature>
<accession>A0A2K3DE66</accession>
<dbReference type="RefSeq" id="XP_001694733.2">
    <property type="nucleotide sequence ID" value="XM_001694681.2"/>
</dbReference>
<comment type="function">
    <text evidence="3">Probable phosphatase.</text>
</comment>
<dbReference type="Pfam" id="PF03031">
    <property type="entry name" value="NIF"/>
    <property type="match status" value="1"/>
</dbReference>
<feature type="region of interest" description="Disordered" evidence="5">
    <location>
        <begin position="333"/>
        <end position="464"/>
    </location>
</feature>
<feature type="region of interest" description="Disordered" evidence="5">
    <location>
        <begin position="179"/>
        <end position="227"/>
    </location>
</feature>
<dbReference type="KEGG" id="cre:CHLRE_09g391541v5"/>
<feature type="compositionally biased region" description="Low complexity" evidence="5">
    <location>
        <begin position="345"/>
        <end position="359"/>
    </location>
</feature>
<feature type="compositionally biased region" description="Polar residues" evidence="5">
    <location>
        <begin position="155"/>
        <end position="167"/>
    </location>
</feature>
<feature type="compositionally biased region" description="Basic residues" evidence="5">
    <location>
        <begin position="215"/>
        <end position="227"/>
    </location>
</feature>
<gene>
    <name evidence="7" type="ORF">CHLRE_09g391541v5</name>
</gene>
<dbReference type="GO" id="GO:0005634">
    <property type="term" value="C:nucleus"/>
    <property type="evidence" value="ECO:0007669"/>
    <property type="project" value="UniProtKB-ARBA"/>
</dbReference>
<evidence type="ECO:0000256" key="3">
    <source>
        <dbReference type="ARBA" id="ARBA00037324"/>
    </source>
</evidence>
<dbReference type="GO" id="GO:0004721">
    <property type="term" value="F:phosphoprotein phosphatase activity"/>
    <property type="evidence" value="ECO:0000318"/>
    <property type="project" value="GO_Central"/>
</dbReference>
<dbReference type="InParanoid" id="A0A2K3DE66"/>
<dbReference type="PROSITE" id="PS50969">
    <property type="entry name" value="FCP1"/>
    <property type="match status" value="1"/>
</dbReference>
<dbReference type="Gramene" id="PNW78830">
    <property type="protein sequence ID" value="PNW78830"/>
    <property type="gene ID" value="CHLRE_09g391541v5"/>
</dbReference>
<evidence type="ECO:0000259" key="6">
    <source>
        <dbReference type="PROSITE" id="PS50969"/>
    </source>
</evidence>
<name>A0A2K3DE66_CHLRE</name>
<feature type="compositionally biased region" description="Acidic residues" evidence="5">
    <location>
        <begin position="433"/>
        <end position="446"/>
    </location>
</feature>
<feature type="compositionally biased region" description="Gly residues" evidence="5">
    <location>
        <begin position="249"/>
        <end position="259"/>
    </location>
</feature>
<dbReference type="ExpressionAtlas" id="A0A2K3DE66">
    <property type="expression patterns" value="baseline"/>
</dbReference>
<feature type="compositionally biased region" description="Low complexity" evidence="5">
    <location>
        <begin position="119"/>
        <end position="135"/>
    </location>
</feature>
<dbReference type="NCBIfam" id="TIGR02251">
    <property type="entry name" value="HIF-SF_euk"/>
    <property type="match status" value="1"/>
</dbReference>
<keyword evidence="8" id="KW-1185">Reference proteome</keyword>
<dbReference type="CDD" id="cd07521">
    <property type="entry name" value="HAD_FCP1-like"/>
    <property type="match status" value="1"/>
</dbReference>
<dbReference type="Proteomes" id="UP000006906">
    <property type="component" value="Chromosome 9"/>
</dbReference>
<evidence type="ECO:0000313" key="8">
    <source>
        <dbReference type="Proteomes" id="UP000006906"/>
    </source>
</evidence>